<gene>
    <name evidence="2" type="ORF">CGGC5_v009413</name>
</gene>
<dbReference type="OrthoDB" id="4837815at2759"/>
<protein>
    <submittedName>
        <fullName evidence="2">Uncharacterized protein</fullName>
    </submittedName>
</protein>
<reference evidence="2 3" key="1">
    <citation type="submission" date="2012-08" db="EMBL/GenBank/DDBJ databases">
        <authorList>
            <person name="Gan P.H.P."/>
            <person name="Ikeda K."/>
            <person name="Irieda H."/>
            <person name="Narusaka M."/>
            <person name="O'Connell R.J."/>
            <person name="Narusaka Y."/>
            <person name="Takano Y."/>
            <person name="Kubo Y."/>
            <person name="Shirasu K."/>
        </authorList>
    </citation>
    <scope>NUCLEOTIDE SEQUENCE [LARGE SCALE GENOMIC DNA]</scope>
    <source>
        <strain evidence="2 3">Nara gc5</strain>
    </source>
</reference>
<dbReference type="AlphaFoldDB" id="A0A7J6J3B0"/>
<accession>A0A7J6J3B0</accession>
<reference evidence="2 3" key="2">
    <citation type="submission" date="2020-04" db="EMBL/GenBank/DDBJ databases">
        <title>Genome sequencing and assembly of multiple isolates from the Colletotrichum gloeosporioides species complex.</title>
        <authorList>
            <person name="Gan P."/>
            <person name="Shirasu K."/>
        </authorList>
    </citation>
    <scope>NUCLEOTIDE SEQUENCE [LARGE SCALE GENOMIC DNA]</scope>
    <source>
        <strain evidence="2 3">Nara gc5</strain>
    </source>
</reference>
<name>A0A7J6J3B0_COLFN</name>
<evidence type="ECO:0000256" key="1">
    <source>
        <dbReference type="SAM" id="MobiDB-lite"/>
    </source>
</evidence>
<sequence length="216" mass="23897">MNGLGIMNMDMNAHGAAVARPSPSMPNLRVTHADALAQGCGRKDCFHDAASPDCELHGNLVRDIIRSRREERRARLQQRCRTQSSEALAMSAAAAAVSATRNVTPLRRQLSQSSTKSESPRSTISSDFSPCVSPLMEDLMLEVTDAIESSGTPREVTMLPQRRTAYDMDEIYRLIDEAQREYECLAQPPIANARFDATAQPGWMREDCWGSLTDHS</sequence>
<evidence type="ECO:0000313" key="3">
    <source>
        <dbReference type="Proteomes" id="UP000011096"/>
    </source>
</evidence>
<dbReference type="GeneID" id="43619484"/>
<feature type="region of interest" description="Disordered" evidence="1">
    <location>
        <begin position="100"/>
        <end position="130"/>
    </location>
</feature>
<comment type="caution">
    <text evidence="2">The sequence shown here is derived from an EMBL/GenBank/DDBJ whole genome shotgun (WGS) entry which is preliminary data.</text>
</comment>
<dbReference type="RefSeq" id="XP_031885499.1">
    <property type="nucleotide sequence ID" value="XM_032035479.1"/>
</dbReference>
<feature type="compositionally biased region" description="Polar residues" evidence="1">
    <location>
        <begin position="109"/>
        <end position="128"/>
    </location>
</feature>
<dbReference type="Proteomes" id="UP000011096">
    <property type="component" value="Unassembled WGS sequence"/>
</dbReference>
<proteinExistence type="predicted"/>
<keyword evidence="3" id="KW-1185">Reference proteome</keyword>
<evidence type="ECO:0000313" key="2">
    <source>
        <dbReference type="EMBL" id="KAF4482800.1"/>
    </source>
</evidence>
<organism evidence="2 3">
    <name type="scientific">Colletotrichum fructicola (strain Nara gc5)</name>
    <name type="common">Anthracnose fungus</name>
    <name type="synonym">Colletotrichum gloeosporioides (strain Nara gc5)</name>
    <dbReference type="NCBI Taxonomy" id="1213859"/>
    <lineage>
        <taxon>Eukaryota</taxon>
        <taxon>Fungi</taxon>
        <taxon>Dikarya</taxon>
        <taxon>Ascomycota</taxon>
        <taxon>Pezizomycotina</taxon>
        <taxon>Sordariomycetes</taxon>
        <taxon>Hypocreomycetidae</taxon>
        <taxon>Glomerellales</taxon>
        <taxon>Glomerellaceae</taxon>
        <taxon>Colletotrichum</taxon>
        <taxon>Colletotrichum gloeosporioides species complex</taxon>
    </lineage>
</organism>
<dbReference type="InParanoid" id="A0A7J6J3B0"/>
<dbReference type="EMBL" id="ANPB02000005">
    <property type="protein sequence ID" value="KAF4482800.1"/>
    <property type="molecule type" value="Genomic_DNA"/>
</dbReference>